<dbReference type="Proteomes" id="UP000284366">
    <property type="component" value="Unassembled WGS sequence"/>
</dbReference>
<evidence type="ECO:0000313" key="2">
    <source>
        <dbReference type="EMBL" id="RGV55686.1"/>
    </source>
</evidence>
<reference evidence="2 3" key="1">
    <citation type="submission" date="2018-08" db="EMBL/GenBank/DDBJ databases">
        <title>A genome reference for cultivated species of the human gut microbiota.</title>
        <authorList>
            <person name="Zou Y."/>
            <person name="Xue W."/>
            <person name="Luo G."/>
        </authorList>
    </citation>
    <scope>NUCLEOTIDE SEQUENCE [LARGE SCALE GENOMIC DNA]</scope>
    <source>
        <strain evidence="2 3">AF14-27</strain>
    </source>
</reference>
<dbReference type="AlphaFoldDB" id="A0A412YEB2"/>
<dbReference type="RefSeq" id="WP_039951128.1">
    <property type="nucleotide sequence ID" value="NZ_JAQCUW010000008.1"/>
</dbReference>
<dbReference type="InterPro" id="IPR038653">
    <property type="entry name" value="Put_CMD_sf"/>
</dbReference>
<dbReference type="InterPro" id="IPR025112">
    <property type="entry name" value="PCMD"/>
</dbReference>
<comment type="caution">
    <text evidence="2">The sequence shown here is derived from an EMBL/GenBank/DDBJ whole genome shotgun (WGS) entry which is preliminary data.</text>
</comment>
<feature type="domain" description="Putative carbohydrate metabolism" evidence="1">
    <location>
        <begin position="311"/>
        <end position="531"/>
    </location>
</feature>
<gene>
    <name evidence="2" type="ORF">DWW09_07030</name>
</gene>
<protein>
    <recommendedName>
        <fullName evidence="1">Putative carbohydrate metabolism domain-containing protein</fullName>
    </recommendedName>
</protein>
<dbReference type="CDD" id="cd00063">
    <property type="entry name" value="FN3"/>
    <property type="match status" value="1"/>
</dbReference>
<evidence type="ECO:0000259" key="1">
    <source>
        <dbReference type="Pfam" id="PF13201"/>
    </source>
</evidence>
<dbReference type="Gene3D" id="2.60.120.890">
    <property type="entry name" value="BT2081, beta-jelly-roll domain"/>
    <property type="match status" value="1"/>
</dbReference>
<organism evidence="2 3">
    <name type="scientific">Bacteroides clarus</name>
    <dbReference type="NCBI Taxonomy" id="626929"/>
    <lineage>
        <taxon>Bacteria</taxon>
        <taxon>Pseudomonadati</taxon>
        <taxon>Bacteroidota</taxon>
        <taxon>Bacteroidia</taxon>
        <taxon>Bacteroidales</taxon>
        <taxon>Bacteroidaceae</taxon>
        <taxon>Bacteroides</taxon>
    </lineage>
</organism>
<proteinExistence type="predicted"/>
<sequence length="535" mass="59377">MKRRILNISLILICFLSCMQINISCISNDIPYPVISLQILTFEVEGQEGSTIIDKVTRTVTVPLKETINLKEVVVKQCKVTEGVEAPLDSATVIDLSSPKKYTISLYQDYEWTIQASQTIERKLTIKNQFGKPKINSKTHEITAEVAKMASQKNVYISDIKLGPAEISTQTFLDPSGNEVEIPLNTALDFSFPKTVIVRYHDIEEKWTISISRSDKSVATGEADAWVNVAWLHGNGEEGANNGFEYKPADSSEWKVVAAENVNDDDGELTARLSGLKSNTTYVYRAYSGSDYGEEVSFTTSEPVTLPGGSFDEWHQVDKVWNPWAINGTPIWDTGNKGATTMGDSNTQPTDDTWNGKGKAARLESKFIGLGSIGKFAAGNLFIGEYIRTEGTNGVLDFGKPFTARPTKLKGHYKYSTAPISYVSSGYEHLKEKPDTCAIYIALTDWKEPLEIRTKPSDLSVFNKNDPGVIAYAEFYSGETVTEYKSFELTLDYRDTSRVPTYLVLVCSASKFGDFFVGGPGALLYVDDFSLEYDY</sequence>
<dbReference type="EMBL" id="QRZG01000009">
    <property type="protein sequence ID" value="RGV55686.1"/>
    <property type="molecule type" value="Genomic_DNA"/>
</dbReference>
<dbReference type="InterPro" id="IPR003961">
    <property type="entry name" value="FN3_dom"/>
</dbReference>
<dbReference type="Pfam" id="PF13201">
    <property type="entry name" value="PCMD"/>
    <property type="match status" value="1"/>
</dbReference>
<name>A0A412YEB2_9BACE</name>
<accession>A0A412YEB2</accession>
<evidence type="ECO:0000313" key="3">
    <source>
        <dbReference type="Proteomes" id="UP000284366"/>
    </source>
</evidence>